<evidence type="ECO:0000313" key="2">
    <source>
        <dbReference type="EMBL" id="CEG30793.1"/>
    </source>
</evidence>
<feature type="transmembrane region" description="Helical" evidence="1">
    <location>
        <begin position="132"/>
        <end position="155"/>
    </location>
</feature>
<dbReference type="RefSeq" id="WP_072272406.1">
    <property type="nucleotide sequence ID" value="NZ_CCXW01000001.1"/>
</dbReference>
<gene>
    <name evidence="2" type="ORF">BN1180_00909</name>
</gene>
<dbReference type="EMBL" id="CCXW01000001">
    <property type="protein sequence ID" value="CEG30793.1"/>
    <property type="molecule type" value="Genomic_DNA"/>
</dbReference>
<comment type="caution">
    <text evidence="2">The sequence shown here is derived from an EMBL/GenBank/DDBJ whole genome shotgun (WGS) entry which is preliminary data.</text>
</comment>
<name>A0AAN2TR78_9BACI</name>
<evidence type="ECO:0008006" key="4">
    <source>
        <dbReference type="Google" id="ProtNLM"/>
    </source>
</evidence>
<accession>A0AAN2TR78</accession>
<feature type="transmembrane region" description="Helical" evidence="1">
    <location>
        <begin position="167"/>
        <end position="186"/>
    </location>
</feature>
<feature type="transmembrane region" description="Helical" evidence="1">
    <location>
        <begin position="20"/>
        <end position="40"/>
    </location>
</feature>
<feature type="transmembrane region" description="Helical" evidence="1">
    <location>
        <begin position="46"/>
        <end position="66"/>
    </location>
</feature>
<dbReference type="Proteomes" id="UP000182110">
    <property type="component" value="Unassembled WGS sequence"/>
</dbReference>
<feature type="transmembrane region" description="Helical" evidence="1">
    <location>
        <begin position="104"/>
        <end position="126"/>
    </location>
</feature>
<keyword evidence="1" id="KW-1133">Transmembrane helix</keyword>
<keyword evidence="1" id="KW-0472">Membrane</keyword>
<evidence type="ECO:0000256" key="1">
    <source>
        <dbReference type="SAM" id="Phobius"/>
    </source>
</evidence>
<feature type="transmembrane region" description="Helical" evidence="1">
    <location>
        <begin position="206"/>
        <end position="223"/>
    </location>
</feature>
<dbReference type="AlphaFoldDB" id="A0AAN2TR78"/>
<keyword evidence="1" id="KW-0812">Transmembrane</keyword>
<evidence type="ECO:0000313" key="3">
    <source>
        <dbReference type="Proteomes" id="UP000182110"/>
    </source>
</evidence>
<organism evidence="2 3">
    <name type="scientific">Peribacillus simplex</name>
    <dbReference type="NCBI Taxonomy" id="1478"/>
    <lineage>
        <taxon>Bacteria</taxon>
        <taxon>Bacillati</taxon>
        <taxon>Bacillota</taxon>
        <taxon>Bacilli</taxon>
        <taxon>Bacillales</taxon>
        <taxon>Bacillaceae</taxon>
        <taxon>Peribacillus</taxon>
    </lineage>
</organism>
<reference evidence="2 3" key="1">
    <citation type="journal article" date="2014" name="Genome Announc.">
        <title>Genome Sequence of Bacillus simplex Strain P558, Isolated from a Human Fecal Sample.</title>
        <authorList>
            <person name="Croce O."/>
            <person name="Hugon P."/>
            <person name="Lagier J.C."/>
            <person name="Bibi F."/>
            <person name="Robert C."/>
            <person name="Azhar E.I."/>
            <person name="Raoult D."/>
            <person name="Fournier P.E."/>
        </authorList>
    </citation>
    <scope>NUCLEOTIDE SEQUENCE [LARGE SCALE GENOMIC DNA]</scope>
    <source>
        <strain evidence="2 3">P558</strain>
    </source>
</reference>
<protein>
    <recommendedName>
        <fullName evidence="4">ABC-2 family transporter protein</fullName>
    </recommendedName>
</protein>
<sequence>MDTWKDAFWLAKMEWKKSWIGIFSLFFILLAVAVMYTVVWNDGDQLPSIFIDIAFLLLFGLVPYMVRSKELQYQKVDGEIWGSPFFMMLNTLPIDKEVLMKSRLVQALFPGLPFQLLFLILFSPMLLESMDILEYIAFMLIWLLFGIASAFTYAASDVGDRNTPMMLLVWSIIIYGGVTLVLVWFYVKTDTGIVGLSMEAAKAFPIWSMAVSGVIAVSGYYYCKHYMGKKMKKIDYLK</sequence>
<proteinExistence type="predicted"/>
<keyword evidence="3" id="KW-1185">Reference proteome</keyword>